<evidence type="ECO:0000259" key="3">
    <source>
        <dbReference type="Pfam" id="PF10017"/>
    </source>
</evidence>
<dbReference type="Gene3D" id="3.40.50.150">
    <property type="entry name" value="Vaccinia Virus protein VP39"/>
    <property type="match status" value="1"/>
</dbReference>
<dbReference type="Proteomes" id="UP001168423">
    <property type="component" value="Unassembled WGS sequence"/>
</dbReference>
<dbReference type="InterPro" id="IPR019257">
    <property type="entry name" value="MeTrfase_dom"/>
</dbReference>
<dbReference type="PANTHER" id="PTHR43397">
    <property type="entry name" value="ERGOTHIONEINE BIOSYNTHESIS PROTEIN 1"/>
    <property type="match status" value="1"/>
</dbReference>
<dbReference type="InterPro" id="IPR035094">
    <property type="entry name" value="EgtD"/>
</dbReference>
<evidence type="ECO:0000313" key="4">
    <source>
        <dbReference type="EMBL" id="MDN7011586.1"/>
    </source>
</evidence>
<evidence type="ECO:0000256" key="1">
    <source>
        <dbReference type="ARBA" id="ARBA00022603"/>
    </source>
</evidence>
<gene>
    <name evidence="4" type="primary">egtD</name>
    <name evidence="4" type="ORF">FGW20_00730</name>
</gene>
<dbReference type="EC" id="2.1.1.44" evidence="4"/>
<reference evidence="4" key="1">
    <citation type="submission" date="2019-05" db="EMBL/GenBank/DDBJ databases">
        <title>Isolation and characterization of methanogens from the cold seep sediment at Four-Way Closure Ridge.</title>
        <authorList>
            <person name="You Y.-T."/>
            <person name="Chen S.-C."/>
            <person name="Zhang W.-L."/>
            <person name="Lai M.-C."/>
        </authorList>
    </citation>
    <scope>NUCLEOTIDE SEQUENCE</scope>
    <source>
        <strain evidence="4">FWC-SCC3</strain>
    </source>
</reference>
<keyword evidence="1 4" id="KW-0489">Methyltransferase</keyword>
<sequence length="403" mass="44224">MWSDTPRPTAASTSPWCALRWRRSNRRNDGHLPASGYENNYVASTPGSGRFNCPVTGRYLYVGGDLSRAMLNRTGNPVPRSEFRNYLSSGYRDDLARDILAGMTAEQKCIPSRYFYDARGSQLFEEICRLPEYYQTRLELSILHGACGAIMESFGKGDLVELGPGTDLKASKLIDAAPEPEGEGICYIPVDVSESALAAATEGLLRRYPRLRVLGIVGDFTRDLGYIPARGKKLVTFFGGTIGNFTDPAAQRMLRSVAGVMGEDDRFVVGLDMVKPVPVLEAAYNDAAGVTAAFNKNILAVVNRELGADFDPGRFEHRAGFNRDEERIEMHLVASAAMAVGIPALDLHVAFERGETILTEISRKFTRESAGRLFSAAGLTVERWFSDPKEWFALAEVSRAGLG</sequence>
<dbReference type="InterPro" id="IPR029063">
    <property type="entry name" value="SAM-dependent_MTases_sf"/>
</dbReference>
<name>A0ABT8M127_9EURY</name>
<dbReference type="NCBIfam" id="TIGR03438">
    <property type="entry name" value="egtD_ergothio"/>
    <property type="match status" value="1"/>
</dbReference>
<evidence type="ECO:0000313" key="5">
    <source>
        <dbReference type="Proteomes" id="UP001168423"/>
    </source>
</evidence>
<dbReference type="Pfam" id="PF10017">
    <property type="entry name" value="Methyltransf_33"/>
    <property type="match status" value="1"/>
</dbReference>
<dbReference type="PANTHER" id="PTHR43397:SF1">
    <property type="entry name" value="ERGOTHIONEINE BIOSYNTHESIS PROTEIN 1"/>
    <property type="match status" value="1"/>
</dbReference>
<evidence type="ECO:0000256" key="2">
    <source>
        <dbReference type="ARBA" id="ARBA00022679"/>
    </source>
</evidence>
<proteinExistence type="predicted"/>
<protein>
    <submittedName>
        <fullName evidence="4">L-histidine N(Alpha)-methyltransferase</fullName>
        <ecNumber evidence="4">2.1.1.44</ecNumber>
    </submittedName>
</protein>
<dbReference type="SUPFAM" id="SSF53335">
    <property type="entry name" value="S-adenosyl-L-methionine-dependent methyltransferases"/>
    <property type="match status" value="1"/>
</dbReference>
<keyword evidence="2 4" id="KW-0808">Transferase</keyword>
<feature type="domain" description="Histidine-specific methyltransferase SAM-dependent" evidence="3">
    <location>
        <begin position="96"/>
        <end position="396"/>
    </location>
</feature>
<keyword evidence="5" id="KW-1185">Reference proteome</keyword>
<dbReference type="EMBL" id="VCYI01000001">
    <property type="protein sequence ID" value="MDN7011586.1"/>
    <property type="molecule type" value="Genomic_DNA"/>
</dbReference>
<dbReference type="GO" id="GO:0052706">
    <property type="term" value="F:L-histidine N(alpha)-methyltransferase activity"/>
    <property type="evidence" value="ECO:0007669"/>
    <property type="project" value="UniProtKB-EC"/>
</dbReference>
<dbReference type="GO" id="GO:0032259">
    <property type="term" value="P:methylation"/>
    <property type="evidence" value="ECO:0007669"/>
    <property type="project" value="UniProtKB-KW"/>
</dbReference>
<comment type="caution">
    <text evidence="4">The sequence shown here is derived from an EMBL/GenBank/DDBJ whole genome shotgun (WGS) entry which is preliminary data.</text>
</comment>
<dbReference type="InterPro" id="IPR051128">
    <property type="entry name" value="EgtD_Methyltrsf_superfamily"/>
</dbReference>
<organism evidence="4 5">
    <name type="scientific">Methanoculleus methanifontis</name>
    <dbReference type="NCBI Taxonomy" id="2584086"/>
    <lineage>
        <taxon>Archaea</taxon>
        <taxon>Methanobacteriati</taxon>
        <taxon>Methanobacteriota</taxon>
        <taxon>Stenosarchaea group</taxon>
        <taxon>Methanomicrobia</taxon>
        <taxon>Methanomicrobiales</taxon>
        <taxon>Methanomicrobiaceae</taxon>
        <taxon>Methanoculleus</taxon>
    </lineage>
</organism>
<accession>A0ABT8M127</accession>